<dbReference type="SUPFAM" id="SSF48371">
    <property type="entry name" value="ARM repeat"/>
    <property type="match status" value="1"/>
</dbReference>
<keyword evidence="1" id="KW-0812">Transmembrane</keyword>
<organism evidence="2 3">
    <name type="scientific">Bhargavaea changchunensis</name>
    <dbReference type="NCBI Taxonomy" id="2134037"/>
    <lineage>
        <taxon>Bacteria</taxon>
        <taxon>Bacillati</taxon>
        <taxon>Bacillota</taxon>
        <taxon>Bacilli</taxon>
        <taxon>Bacillales</taxon>
        <taxon>Caryophanaceae</taxon>
        <taxon>Bhargavaea</taxon>
    </lineage>
</organism>
<protein>
    <submittedName>
        <fullName evidence="2">HEAT repeat domain-containing protein</fullName>
    </submittedName>
</protein>
<name>A0ABW2NCC0_9BACL</name>
<keyword evidence="1" id="KW-0472">Membrane</keyword>
<proteinExistence type="predicted"/>
<dbReference type="RefSeq" id="WP_157294429.1">
    <property type="nucleotide sequence ID" value="NZ_JBHTCT010000005.1"/>
</dbReference>
<accession>A0ABW2NCC0</accession>
<evidence type="ECO:0000313" key="2">
    <source>
        <dbReference type="EMBL" id="MFC7364089.1"/>
    </source>
</evidence>
<keyword evidence="1" id="KW-1133">Transmembrane helix</keyword>
<keyword evidence="3" id="KW-1185">Reference proteome</keyword>
<dbReference type="InterPro" id="IPR011989">
    <property type="entry name" value="ARM-like"/>
</dbReference>
<feature type="transmembrane region" description="Helical" evidence="1">
    <location>
        <begin position="6"/>
        <end position="29"/>
    </location>
</feature>
<dbReference type="Proteomes" id="UP001596483">
    <property type="component" value="Unassembled WGS sequence"/>
</dbReference>
<dbReference type="Gene3D" id="1.25.10.10">
    <property type="entry name" value="Leucine-rich Repeat Variant"/>
    <property type="match status" value="1"/>
</dbReference>
<dbReference type="InterPro" id="IPR016024">
    <property type="entry name" value="ARM-type_fold"/>
</dbReference>
<dbReference type="EMBL" id="JBHTCT010000005">
    <property type="protein sequence ID" value="MFC7364089.1"/>
    <property type="molecule type" value="Genomic_DNA"/>
</dbReference>
<sequence>MIGVPVTAVFFGVMLLFLVLAVMTVYLFAARDSQERKMKKADSYLLRNSKRWYQVLRGIETASQELVPSDEAELAAVEEIFRAYLTNVSGDKIKERIQEFADVHLAPFYRKKLKSRNWSERMNALYRIEDFGMESLIGDVRRLERKKLTADERFQLHLIDLQFRPDGFMERNATRLGDLSEYEARQLFFLMPEHVFNETVAMFGKLAPVLQYGLIEVLGMRQDLMRLRFLEELLDSSDPEIRIRVLRAIDAFGIRTPDRILERAFDSPVWEERFLGARMLRRVPADEAARYASRMRDDPSWLVREEIRALSVRQRSPEGKMAVLR</sequence>
<evidence type="ECO:0000313" key="3">
    <source>
        <dbReference type="Proteomes" id="UP001596483"/>
    </source>
</evidence>
<gene>
    <name evidence="2" type="ORF">ACFQQH_02785</name>
</gene>
<comment type="caution">
    <text evidence="2">The sequence shown here is derived from an EMBL/GenBank/DDBJ whole genome shotgun (WGS) entry which is preliminary data.</text>
</comment>
<reference evidence="3" key="1">
    <citation type="journal article" date="2019" name="Int. J. Syst. Evol. Microbiol.">
        <title>The Global Catalogue of Microorganisms (GCM) 10K type strain sequencing project: providing services to taxonomists for standard genome sequencing and annotation.</title>
        <authorList>
            <consortium name="The Broad Institute Genomics Platform"/>
            <consortium name="The Broad Institute Genome Sequencing Center for Infectious Disease"/>
            <person name="Wu L."/>
            <person name="Ma J."/>
        </authorList>
    </citation>
    <scope>NUCLEOTIDE SEQUENCE [LARGE SCALE GENOMIC DNA]</scope>
    <source>
        <strain evidence="3">JCM 4738</strain>
    </source>
</reference>
<evidence type="ECO:0000256" key="1">
    <source>
        <dbReference type="SAM" id="Phobius"/>
    </source>
</evidence>